<dbReference type="Pfam" id="PF03717">
    <property type="entry name" value="PBP_dimer"/>
    <property type="match status" value="1"/>
</dbReference>
<comment type="subcellular location">
    <subcellularLocation>
        <location evidence="1">Membrane</location>
    </subcellularLocation>
</comment>
<sequence>MSKKVNKKKKNVYGTKQSDYMKRMQIRMRWVKGLMLFCVALLVYRIGYFKIVKGEEFEKQVRSRLMSTEKEVDALRGSIVDRNNKTIATSMLSYHVILDPINILKLVDEQQEHTYNTLAEYSKKSVADIKAIVEGAPDSHYRILMKDISAEDMMMLKDAKVKGIYFEESFVRNYPKGSLAAQTIGFYNKTEGQYGIEQAYNQEMLGKPGRIYSKLQEESIVTTEVAAPQKGDTIVLTLDEVIQQYVEQTMNKYVEEVKPLNAAAIIMNPKTGEIYSMYSYPYYDPNTYTNLTEQMGKAAWDALTSEEQAAALNRAWKNYNIQIPYEPGSTFKPLLVGEAIEEGLIDLSAHYNCTGVSQVGPDKIRCWKRQGHGVQTLEQAIANSCNSAMIEISQHIPDEIFYEYFVKFGFGETTQITLPGEAAGMIHSLNGLGPVQKATSSIGQTFTVTPVQLITAFSSLLNGGNLMQPYIVSKVIDNENNVLSEAIPQVRRQIFSDATTSQVQQYMESVVKTGTGAAAAVPGYSVGGKTGTAEKLPRGEGKHILSFMGYAPADDPEVVALVLFDEIGETDPTPKLAFKEIMENVLPYLGIEPTGDDSLPIVDMSIVPSVVDLDLYDGIKRLEVENLNYEVIGVGNKIVNQYPVEGTKLPLEDTVKLYLEAEEGKEISLVPELEGLTVDEARRIVDGVFSLEGASDGTISHQVPKAGTKIEKGSKIIVQTMQ</sequence>
<dbReference type="Gene3D" id="3.40.710.10">
    <property type="entry name" value="DD-peptidase/beta-lactamase superfamily"/>
    <property type="match status" value="1"/>
</dbReference>
<evidence type="ECO:0000259" key="4">
    <source>
        <dbReference type="PROSITE" id="PS51178"/>
    </source>
</evidence>
<dbReference type="InterPro" id="IPR012338">
    <property type="entry name" value="Beta-lactam/transpept-like"/>
</dbReference>
<dbReference type="Pfam" id="PF00905">
    <property type="entry name" value="Transpeptidase"/>
    <property type="match status" value="1"/>
</dbReference>
<comment type="caution">
    <text evidence="5">The sequence shown here is derived from an EMBL/GenBank/DDBJ whole genome shotgun (WGS) entry which is preliminary data.</text>
</comment>
<evidence type="ECO:0000313" key="6">
    <source>
        <dbReference type="Proteomes" id="UP001169242"/>
    </source>
</evidence>
<gene>
    <name evidence="5" type="ORF">PBV87_13320</name>
</gene>
<dbReference type="InterPro" id="IPR036138">
    <property type="entry name" value="PBP_dimer_sf"/>
</dbReference>
<name>A0AA42J1E8_9FIRM</name>
<evidence type="ECO:0000256" key="1">
    <source>
        <dbReference type="ARBA" id="ARBA00004370"/>
    </source>
</evidence>
<dbReference type="Gene3D" id="3.90.1310.10">
    <property type="entry name" value="Penicillin-binding protein 2a (Domain 2)"/>
    <property type="match status" value="1"/>
</dbReference>
<protein>
    <submittedName>
        <fullName evidence="5">Penicillin-binding transpeptidase domain-containing protein</fullName>
    </submittedName>
</protein>
<dbReference type="GO" id="GO:0008658">
    <property type="term" value="F:penicillin binding"/>
    <property type="evidence" value="ECO:0007669"/>
    <property type="project" value="InterPro"/>
</dbReference>
<evidence type="ECO:0000313" key="5">
    <source>
        <dbReference type="EMBL" id="MDA3732467.1"/>
    </source>
</evidence>
<keyword evidence="3" id="KW-0472">Membrane</keyword>
<dbReference type="RefSeq" id="WP_053985165.1">
    <property type="nucleotide sequence ID" value="NZ_JAQIFT010000048.1"/>
</dbReference>
<feature type="domain" description="PASTA" evidence="4">
    <location>
        <begin position="664"/>
        <end position="722"/>
    </location>
</feature>
<accession>A0AA42J1E8</accession>
<dbReference type="PANTHER" id="PTHR30627:SF1">
    <property type="entry name" value="PEPTIDOGLYCAN D,D-TRANSPEPTIDASE FTSI"/>
    <property type="match status" value="1"/>
</dbReference>
<evidence type="ECO:0000256" key="2">
    <source>
        <dbReference type="ARBA" id="ARBA00007171"/>
    </source>
</evidence>
<dbReference type="InterPro" id="IPR050515">
    <property type="entry name" value="Beta-lactam/transpept"/>
</dbReference>
<dbReference type="Pfam" id="PF03793">
    <property type="entry name" value="PASTA"/>
    <property type="match status" value="2"/>
</dbReference>
<dbReference type="SMART" id="SM00740">
    <property type="entry name" value="PASTA"/>
    <property type="match status" value="2"/>
</dbReference>
<dbReference type="EMBL" id="JAQIFT010000048">
    <property type="protein sequence ID" value="MDA3732467.1"/>
    <property type="molecule type" value="Genomic_DNA"/>
</dbReference>
<keyword evidence="6" id="KW-1185">Reference proteome</keyword>
<dbReference type="Proteomes" id="UP001169242">
    <property type="component" value="Unassembled WGS sequence"/>
</dbReference>
<comment type="similarity">
    <text evidence="2">Belongs to the transpeptidase family.</text>
</comment>
<reference evidence="5" key="1">
    <citation type="journal article" date="2023" name="Int. J. Syst. Evol. Microbiol.">
        <title>&lt;i&gt;Holtiella tumoricola&lt;/i&gt; gen. nov. sp. nov., isolated from a human clinical sample.</title>
        <authorList>
            <person name="Allen-Vercoe E."/>
            <person name="Daigneault M.C."/>
            <person name="Vancuren S.J."/>
            <person name="Cochrane K."/>
            <person name="O'Neal L.L."/>
            <person name="Sankaranarayanan K."/>
            <person name="Lawson P.A."/>
        </authorList>
    </citation>
    <scope>NUCLEOTIDE SEQUENCE</scope>
    <source>
        <strain evidence="5">CC70A</strain>
    </source>
</reference>
<proteinExistence type="inferred from homology"/>
<dbReference type="AlphaFoldDB" id="A0AA42J1E8"/>
<dbReference type="GO" id="GO:0071555">
    <property type="term" value="P:cell wall organization"/>
    <property type="evidence" value="ECO:0007669"/>
    <property type="project" value="TreeGrafter"/>
</dbReference>
<feature type="domain" description="PASTA" evidence="4">
    <location>
        <begin position="601"/>
        <end position="661"/>
    </location>
</feature>
<dbReference type="SUPFAM" id="SSF54184">
    <property type="entry name" value="Penicillin-binding protein 2x (pbp-2x), c-terminal domain"/>
    <property type="match status" value="1"/>
</dbReference>
<dbReference type="PROSITE" id="PS51178">
    <property type="entry name" value="PASTA"/>
    <property type="match status" value="2"/>
</dbReference>
<dbReference type="PANTHER" id="PTHR30627">
    <property type="entry name" value="PEPTIDOGLYCAN D,D-TRANSPEPTIDASE"/>
    <property type="match status" value="1"/>
</dbReference>
<dbReference type="InterPro" id="IPR001460">
    <property type="entry name" value="PCN-bd_Tpept"/>
</dbReference>
<evidence type="ECO:0000256" key="3">
    <source>
        <dbReference type="ARBA" id="ARBA00023136"/>
    </source>
</evidence>
<dbReference type="CDD" id="cd06576">
    <property type="entry name" value="PASTA_Pbp2x-like_1"/>
    <property type="match status" value="1"/>
</dbReference>
<dbReference type="InterPro" id="IPR005311">
    <property type="entry name" value="PBP_dimer"/>
</dbReference>
<dbReference type="CDD" id="cd06577">
    <property type="entry name" value="PASTA_pknB"/>
    <property type="match status" value="1"/>
</dbReference>
<dbReference type="SUPFAM" id="SSF56519">
    <property type="entry name" value="Penicillin binding protein dimerisation domain"/>
    <property type="match status" value="1"/>
</dbReference>
<dbReference type="InterPro" id="IPR005543">
    <property type="entry name" value="PASTA_dom"/>
</dbReference>
<dbReference type="SUPFAM" id="SSF56601">
    <property type="entry name" value="beta-lactamase/transpeptidase-like"/>
    <property type="match status" value="1"/>
</dbReference>
<organism evidence="5 6">
    <name type="scientific">Holtiella tumoricola</name>
    <dbReference type="NCBI Taxonomy" id="3018743"/>
    <lineage>
        <taxon>Bacteria</taxon>
        <taxon>Bacillati</taxon>
        <taxon>Bacillota</taxon>
        <taxon>Clostridia</taxon>
        <taxon>Lachnospirales</taxon>
        <taxon>Cellulosilyticaceae</taxon>
        <taxon>Holtiella</taxon>
    </lineage>
</organism>
<dbReference type="GO" id="GO:0005886">
    <property type="term" value="C:plasma membrane"/>
    <property type="evidence" value="ECO:0007669"/>
    <property type="project" value="TreeGrafter"/>
</dbReference>